<name>A0A1E3LXA7_9SPHN</name>
<dbReference type="STRING" id="1888892.BFL28_13815"/>
<dbReference type="AlphaFoldDB" id="A0A1E3LXA7"/>
<reference evidence="1 2" key="1">
    <citation type="submission" date="2016-08" db="EMBL/GenBank/DDBJ databases">
        <title>Draft genome of the agarase producing Sphingomonas sp. MCT13.</title>
        <authorList>
            <person name="D'Andrea M.M."/>
            <person name="Rossolini G.M."/>
            <person name="Thaller M.C."/>
        </authorList>
    </citation>
    <scope>NUCLEOTIDE SEQUENCE [LARGE SCALE GENOMIC DNA]</scope>
    <source>
        <strain evidence="1 2">MCT13</strain>
    </source>
</reference>
<dbReference type="RefSeq" id="WP_069319884.1">
    <property type="nucleotide sequence ID" value="NZ_MDDS01000014.1"/>
</dbReference>
<protein>
    <recommendedName>
        <fullName evidence="3">DUF2889 domain-containing protein</fullName>
    </recommendedName>
</protein>
<evidence type="ECO:0000313" key="2">
    <source>
        <dbReference type="Proteomes" id="UP000094487"/>
    </source>
</evidence>
<evidence type="ECO:0000313" key="1">
    <source>
        <dbReference type="EMBL" id="ODP38452.1"/>
    </source>
</evidence>
<sequence length="256" mass="28120">MILSAPDLYPGCPGLRRRILLRPGPDAVRGEVEDDFHHFVVALFHDRERITQVSTAAPRHPWTSCPAAGDLLAARLRGVPLGEAAGFDSPYSHCTHMLDLALLAAAHAHDDVPLLYSMFVADPGSALRAAQVWRGESIVLDWMLDGDRVAAGPGEGNNLRRLREWLPELRPRLREPATVLRRAIFISSGRRFDYEHVDNASVLTRQVGACFTFQPERSGTALPVRGSKLDFTAERAGPLALRLQPAPSPSNLGEED</sequence>
<evidence type="ECO:0008006" key="3">
    <source>
        <dbReference type="Google" id="ProtNLM"/>
    </source>
</evidence>
<comment type="caution">
    <text evidence="1">The sequence shown here is derived from an EMBL/GenBank/DDBJ whole genome shotgun (WGS) entry which is preliminary data.</text>
</comment>
<dbReference type="OrthoDB" id="7498222at2"/>
<dbReference type="Proteomes" id="UP000094487">
    <property type="component" value="Unassembled WGS sequence"/>
</dbReference>
<accession>A0A1E3LXA7</accession>
<organism evidence="1 2">
    <name type="scientific">Sphingomonas turrisvirgatae</name>
    <dbReference type="NCBI Taxonomy" id="1888892"/>
    <lineage>
        <taxon>Bacteria</taxon>
        <taxon>Pseudomonadati</taxon>
        <taxon>Pseudomonadota</taxon>
        <taxon>Alphaproteobacteria</taxon>
        <taxon>Sphingomonadales</taxon>
        <taxon>Sphingomonadaceae</taxon>
        <taxon>Sphingomonas</taxon>
    </lineage>
</organism>
<gene>
    <name evidence="1" type="ORF">BFL28_13815</name>
</gene>
<dbReference type="EMBL" id="MDDS01000014">
    <property type="protein sequence ID" value="ODP38452.1"/>
    <property type="molecule type" value="Genomic_DNA"/>
</dbReference>
<proteinExistence type="predicted"/>
<keyword evidence="2" id="KW-1185">Reference proteome</keyword>